<keyword evidence="2" id="KW-1003">Cell membrane</keyword>
<evidence type="ECO:0000256" key="2">
    <source>
        <dbReference type="ARBA" id="ARBA00022475"/>
    </source>
</evidence>
<dbReference type="InterPro" id="IPR004089">
    <property type="entry name" value="MCPsignal_dom"/>
</dbReference>
<evidence type="ECO:0000256" key="10">
    <source>
        <dbReference type="SAM" id="Phobius"/>
    </source>
</evidence>
<evidence type="ECO:0000256" key="3">
    <source>
        <dbReference type="ARBA" id="ARBA00022500"/>
    </source>
</evidence>
<evidence type="ECO:0000259" key="12">
    <source>
        <dbReference type="PROSITE" id="PS50885"/>
    </source>
</evidence>
<dbReference type="PANTHER" id="PTHR32089">
    <property type="entry name" value="METHYL-ACCEPTING CHEMOTAXIS PROTEIN MCPB"/>
    <property type="match status" value="1"/>
</dbReference>
<dbReference type="PANTHER" id="PTHR32089:SF114">
    <property type="entry name" value="METHYL-ACCEPTING CHEMOTAXIS PROTEIN MCPB"/>
    <property type="match status" value="1"/>
</dbReference>
<dbReference type="InterPro" id="IPR003660">
    <property type="entry name" value="HAMP_dom"/>
</dbReference>
<protein>
    <submittedName>
        <fullName evidence="13">Methyl-accepting chemotaxis protein McpA</fullName>
    </submittedName>
</protein>
<dbReference type="Pfam" id="PF02743">
    <property type="entry name" value="dCache_1"/>
    <property type="match status" value="1"/>
</dbReference>
<evidence type="ECO:0000256" key="5">
    <source>
        <dbReference type="ARBA" id="ARBA00022989"/>
    </source>
</evidence>
<evidence type="ECO:0000256" key="7">
    <source>
        <dbReference type="ARBA" id="ARBA00023224"/>
    </source>
</evidence>
<dbReference type="Gene3D" id="1.10.287.950">
    <property type="entry name" value="Methyl-accepting chemotaxis protein"/>
    <property type="match status" value="1"/>
</dbReference>
<organism evidence="13 14">
    <name type="scientific">Paenibacillus konkukensis</name>
    <dbReference type="NCBI Taxonomy" id="2020716"/>
    <lineage>
        <taxon>Bacteria</taxon>
        <taxon>Bacillati</taxon>
        <taxon>Bacillota</taxon>
        <taxon>Bacilli</taxon>
        <taxon>Bacillales</taxon>
        <taxon>Paenibacillaceae</taxon>
        <taxon>Paenibacillus</taxon>
    </lineage>
</organism>
<proteinExistence type="inferred from homology"/>
<dbReference type="RefSeq" id="WP_249863408.1">
    <property type="nucleotide sequence ID" value="NZ_CP027059.1"/>
</dbReference>
<keyword evidence="3" id="KW-0145">Chemotaxis</keyword>
<dbReference type="CDD" id="cd18773">
    <property type="entry name" value="PDC1_HK_sensor"/>
    <property type="match status" value="1"/>
</dbReference>
<evidence type="ECO:0000256" key="9">
    <source>
        <dbReference type="PROSITE-ProRule" id="PRU00284"/>
    </source>
</evidence>
<keyword evidence="7 9" id="KW-0807">Transducer</keyword>
<evidence type="ECO:0000256" key="4">
    <source>
        <dbReference type="ARBA" id="ARBA00022692"/>
    </source>
</evidence>
<sequence length="685" mass="71924">MDPTVIPLQSKFKFRLGTVRNKFIVSFLLILLLPSLAIGGFSYITAKDRVDDQLQSMAETDIVLVSKLIDQYIQAKINDVNNLSHQLSSPSAEEQLQLYAEHHPEAEAVAMLQSSGAHLYASGSLKAAPDKDDSRPNDFYKQALESNGKVVITEPYTSAETGNTVVALVKAADNGQSAVAVALNLTELKQIVSDVKIGETGFVVVFGAKGENIVAPPWGAGPGLEGADMDSVMPSAVTAEADGTSAADIAGQGRLLFNGESGDIEQVSPDGDTRHLIYMTNSLTGWKIAGDRSPSEVTRTAAPILNNTLVVMAAFILIGSCLMFFIVRSITRPLRALTDISRIISQGDLRRRADVRSQDEFGELGAAFNRMIDSLRMVVSEVTLSANQLAASSQQLSASADQTASSAEHIAGAIEQMADGANAQVSLVDGGSQTVREASENIGEIADGAHTAAVTTGQVAVKSAEGGQAIQSAVQQMDSINSSVGGLAEVIDRLVHTSSEIGQIIGVISDLSQQTNLLALNAAIEAARAGEQGRGFAVVASEVRKLAEQSAKSAEQVAALIGAIREEVGSAEASMRRTTNEVSSGLNVVRRAGGLFAEIERSVGEVNGQVRGVSAAAEQVAIGTKHIVKAMEDISLVSQQAAAGTQTVSAATQQQLASMEEITSSSAHLTRMAAELQALAERFRI</sequence>
<evidence type="ECO:0000259" key="11">
    <source>
        <dbReference type="PROSITE" id="PS50111"/>
    </source>
</evidence>
<dbReference type="Pfam" id="PF00015">
    <property type="entry name" value="MCPsignal"/>
    <property type="match status" value="1"/>
</dbReference>
<evidence type="ECO:0000313" key="13">
    <source>
        <dbReference type="EMBL" id="UQZ81155.1"/>
    </source>
</evidence>
<dbReference type="PROSITE" id="PS50111">
    <property type="entry name" value="CHEMOTAXIS_TRANSDUC_2"/>
    <property type="match status" value="1"/>
</dbReference>
<dbReference type="InterPro" id="IPR033479">
    <property type="entry name" value="dCache_1"/>
</dbReference>
<keyword evidence="6 10" id="KW-0472">Membrane</keyword>
<dbReference type="Proteomes" id="UP001057134">
    <property type="component" value="Chromosome"/>
</dbReference>
<dbReference type="SMART" id="SM00283">
    <property type="entry name" value="MA"/>
    <property type="match status" value="1"/>
</dbReference>
<keyword evidence="5 10" id="KW-1133">Transmembrane helix</keyword>
<dbReference type="Pfam" id="PF00672">
    <property type="entry name" value="HAMP"/>
    <property type="match status" value="1"/>
</dbReference>
<dbReference type="PROSITE" id="PS50885">
    <property type="entry name" value="HAMP"/>
    <property type="match status" value="1"/>
</dbReference>
<dbReference type="CDD" id="cd11386">
    <property type="entry name" value="MCP_signal"/>
    <property type="match status" value="1"/>
</dbReference>
<evidence type="ECO:0000256" key="1">
    <source>
        <dbReference type="ARBA" id="ARBA00004651"/>
    </source>
</evidence>
<dbReference type="Gene3D" id="6.10.340.10">
    <property type="match status" value="1"/>
</dbReference>
<evidence type="ECO:0000313" key="14">
    <source>
        <dbReference type="Proteomes" id="UP001057134"/>
    </source>
</evidence>
<reference evidence="13" key="2">
    <citation type="journal article" date="2021" name="J Anim Sci Technol">
        <title>Complete genome sequence of Paenibacillus konkukensis sp. nov. SK3146 as a potential probiotic strain.</title>
        <authorList>
            <person name="Jung H.I."/>
            <person name="Park S."/>
            <person name="Niu K.M."/>
            <person name="Lee S.W."/>
            <person name="Kothari D."/>
            <person name="Yi K.J."/>
            <person name="Kim S.K."/>
        </authorList>
    </citation>
    <scope>NUCLEOTIDE SEQUENCE</scope>
    <source>
        <strain evidence="13">SK3146</strain>
    </source>
</reference>
<reference evidence="13" key="1">
    <citation type="submission" date="2018-02" db="EMBL/GenBank/DDBJ databases">
        <authorList>
            <person name="Kim S.-K."/>
            <person name="Jung H.-I."/>
            <person name="Lee S.-W."/>
        </authorList>
    </citation>
    <scope>NUCLEOTIDE SEQUENCE</scope>
    <source>
        <strain evidence="13">SK3146</strain>
    </source>
</reference>
<dbReference type="SUPFAM" id="SSF58104">
    <property type="entry name" value="Methyl-accepting chemotaxis protein (MCP) signaling domain"/>
    <property type="match status" value="1"/>
</dbReference>
<feature type="domain" description="Methyl-accepting transducer" evidence="11">
    <location>
        <begin position="399"/>
        <end position="635"/>
    </location>
</feature>
<comment type="similarity">
    <text evidence="8">Belongs to the methyl-accepting chemotaxis (MCP) protein family.</text>
</comment>
<dbReference type="CDD" id="cd06225">
    <property type="entry name" value="HAMP"/>
    <property type="match status" value="1"/>
</dbReference>
<evidence type="ECO:0000256" key="8">
    <source>
        <dbReference type="ARBA" id="ARBA00029447"/>
    </source>
</evidence>
<dbReference type="EMBL" id="CP027059">
    <property type="protein sequence ID" value="UQZ81155.1"/>
    <property type="molecule type" value="Genomic_DNA"/>
</dbReference>
<accession>A0ABY4RGH9</accession>
<keyword evidence="4 10" id="KW-0812">Transmembrane</keyword>
<keyword evidence="14" id="KW-1185">Reference proteome</keyword>
<evidence type="ECO:0000256" key="6">
    <source>
        <dbReference type="ARBA" id="ARBA00023136"/>
    </source>
</evidence>
<feature type="transmembrane region" description="Helical" evidence="10">
    <location>
        <begin position="309"/>
        <end position="327"/>
    </location>
</feature>
<feature type="domain" description="HAMP" evidence="12">
    <location>
        <begin position="328"/>
        <end position="380"/>
    </location>
</feature>
<comment type="subcellular location">
    <subcellularLocation>
        <location evidence="1">Cell membrane</location>
        <topology evidence="1">Multi-pass membrane protein</topology>
    </subcellularLocation>
</comment>
<name>A0ABY4RGH9_9BACL</name>
<gene>
    <name evidence="13" type="primary">mcpA_1</name>
    <name evidence="13" type="ORF">SK3146_00311</name>
</gene>
<dbReference type="Gene3D" id="3.30.450.20">
    <property type="entry name" value="PAS domain"/>
    <property type="match status" value="2"/>
</dbReference>
<dbReference type="SMART" id="SM00304">
    <property type="entry name" value="HAMP"/>
    <property type="match status" value="2"/>
</dbReference>